<evidence type="ECO:0000256" key="2">
    <source>
        <dbReference type="ARBA" id="ARBA00023015"/>
    </source>
</evidence>
<dbReference type="Proteomes" id="UP000282674">
    <property type="component" value="Unassembled WGS sequence"/>
</dbReference>
<dbReference type="GO" id="GO:0016987">
    <property type="term" value="F:sigma factor activity"/>
    <property type="evidence" value="ECO:0007669"/>
    <property type="project" value="UniProtKB-KW"/>
</dbReference>
<evidence type="ECO:0000256" key="4">
    <source>
        <dbReference type="ARBA" id="ARBA00023163"/>
    </source>
</evidence>
<dbReference type="AlphaFoldDB" id="A0A3M2M205"/>
<organism evidence="6 7">
    <name type="scientific">Actinomadura harenae</name>
    <dbReference type="NCBI Taxonomy" id="2483351"/>
    <lineage>
        <taxon>Bacteria</taxon>
        <taxon>Bacillati</taxon>
        <taxon>Actinomycetota</taxon>
        <taxon>Actinomycetes</taxon>
        <taxon>Streptosporangiales</taxon>
        <taxon>Thermomonosporaceae</taxon>
        <taxon>Actinomadura</taxon>
    </lineage>
</organism>
<gene>
    <name evidence="6" type="ORF">EBO15_14915</name>
</gene>
<name>A0A3M2M205_9ACTN</name>
<dbReference type="InterPro" id="IPR013249">
    <property type="entry name" value="RNA_pol_sigma70_r4_t2"/>
</dbReference>
<accession>A0A3M2M205</accession>
<feature type="non-terminal residue" evidence="6">
    <location>
        <position position="212"/>
    </location>
</feature>
<dbReference type="GO" id="GO:0006352">
    <property type="term" value="P:DNA-templated transcription initiation"/>
    <property type="evidence" value="ECO:0007669"/>
    <property type="project" value="InterPro"/>
</dbReference>
<evidence type="ECO:0000256" key="1">
    <source>
        <dbReference type="ARBA" id="ARBA00010641"/>
    </source>
</evidence>
<keyword evidence="3" id="KW-0731">Sigma factor</keyword>
<evidence type="ECO:0000256" key="3">
    <source>
        <dbReference type="ARBA" id="ARBA00023082"/>
    </source>
</evidence>
<proteinExistence type="inferred from homology"/>
<sequence length="212" mass="22318">MRGDPGSLYDAHAARLYAHGWSLLGDDAATAVHDAFAAAVRHPPRGDVVLWMYALSRTAARSRGAFDRPWRVAAGEADPLLRAAAALRAEQREALLLEAGEWLEVPDIAHVLGLAPDTVRQLLHTARARLERGVLGALMRGEAADGTAVAEVIAAIEKGTLPRLLARRVPDGMPGAPRAEVLASYEREADEPSPAATSPSPLVVIGPAALGA</sequence>
<evidence type="ECO:0000313" key="7">
    <source>
        <dbReference type="Proteomes" id="UP000282674"/>
    </source>
</evidence>
<protein>
    <submittedName>
        <fullName evidence="6">Sigma-70 family RNA polymerase sigma factor</fullName>
    </submittedName>
</protein>
<comment type="similarity">
    <text evidence="1">Belongs to the sigma-70 factor family. ECF subfamily.</text>
</comment>
<reference evidence="6 7" key="1">
    <citation type="submission" date="2018-10" db="EMBL/GenBank/DDBJ databases">
        <title>Isolation from soil.</title>
        <authorList>
            <person name="Hu J."/>
        </authorList>
    </citation>
    <scope>NUCLEOTIDE SEQUENCE [LARGE SCALE GENOMIC DNA]</scope>
    <source>
        <strain evidence="6 7">NEAU-Ht49</strain>
    </source>
</reference>
<dbReference type="GO" id="GO:0003677">
    <property type="term" value="F:DNA binding"/>
    <property type="evidence" value="ECO:0007669"/>
    <property type="project" value="InterPro"/>
</dbReference>
<dbReference type="EMBL" id="RFFG01000023">
    <property type="protein sequence ID" value="RMI43764.1"/>
    <property type="molecule type" value="Genomic_DNA"/>
</dbReference>
<feature type="domain" description="RNA polymerase sigma factor 70 region 4 type 2" evidence="5">
    <location>
        <begin position="79"/>
        <end position="130"/>
    </location>
</feature>
<dbReference type="InterPro" id="IPR013324">
    <property type="entry name" value="RNA_pol_sigma_r3/r4-like"/>
</dbReference>
<dbReference type="RefSeq" id="WP_147481505.1">
    <property type="nucleotide sequence ID" value="NZ_RFFG01000023.1"/>
</dbReference>
<keyword evidence="4" id="KW-0804">Transcription</keyword>
<evidence type="ECO:0000259" key="5">
    <source>
        <dbReference type="Pfam" id="PF08281"/>
    </source>
</evidence>
<comment type="caution">
    <text evidence="6">The sequence shown here is derived from an EMBL/GenBank/DDBJ whole genome shotgun (WGS) entry which is preliminary data.</text>
</comment>
<dbReference type="SUPFAM" id="SSF88659">
    <property type="entry name" value="Sigma3 and sigma4 domains of RNA polymerase sigma factors"/>
    <property type="match status" value="1"/>
</dbReference>
<dbReference type="InterPro" id="IPR036388">
    <property type="entry name" value="WH-like_DNA-bd_sf"/>
</dbReference>
<keyword evidence="7" id="KW-1185">Reference proteome</keyword>
<evidence type="ECO:0000313" key="6">
    <source>
        <dbReference type="EMBL" id="RMI43764.1"/>
    </source>
</evidence>
<dbReference type="Pfam" id="PF08281">
    <property type="entry name" value="Sigma70_r4_2"/>
    <property type="match status" value="1"/>
</dbReference>
<dbReference type="Gene3D" id="1.10.10.10">
    <property type="entry name" value="Winged helix-like DNA-binding domain superfamily/Winged helix DNA-binding domain"/>
    <property type="match status" value="1"/>
</dbReference>
<keyword evidence="2" id="KW-0805">Transcription regulation</keyword>